<dbReference type="InterPro" id="IPR022048">
    <property type="entry name" value="Envelope_fusion-like"/>
</dbReference>
<reference evidence="3" key="1">
    <citation type="submission" date="2012-12" db="EMBL/GenBank/DDBJ databases">
        <authorList>
            <person name="Hellsten U."/>
            <person name="Grimwood J."/>
            <person name="Chapman J.A."/>
            <person name="Shapiro H."/>
            <person name="Aerts A."/>
            <person name="Otillar R.P."/>
            <person name="Terry A.Y."/>
            <person name="Boore J.L."/>
            <person name="Simakov O."/>
            <person name="Marletaz F."/>
            <person name="Cho S.-J."/>
            <person name="Edsinger-Gonzales E."/>
            <person name="Havlak P."/>
            <person name="Kuo D.-H."/>
            <person name="Larsson T."/>
            <person name="Lv J."/>
            <person name="Arendt D."/>
            <person name="Savage R."/>
            <person name="Osoegawa K."/>
            <person name="de Jong P."/>
            <person name="Lindberg D.R."/>
            <person name="Seaver E.C."/>
            <person name="Weisblat D.A."/>
            <person name="Putnam N.H."/>
            <person name="Grigoriev I.V."/>
            <person name="Rokhsar D.S."/>
        </authorList>
    </citation>
    <scope>NUCLEOTIDE SEQUENCE</scope>
    <source>
        <strain evidence="3">I ESC-2004</strain>
    </source>
</reference>
<dbReference type="AlphaFoldDB" id="R7TZ63"/>
<dbReference type="EMBL" id="AMQN01026838">
    <property type="status" value="NOT_ANNOTATED_CDS"/>
    <property type="molecule type" value="Genomic_DNA"/>
</dbReference>
<keyword evidence="3" id="KW-1185">Reference proteome</keyword>
<accession>R7TZ63</accession>
<reference evidence="1 3" key="2">
    <citation type="journal article" date="2013" name="Nature">
        <title>Insights into bilaterian evolution from three spiralian genomes.</title>
        <authorList>
            <person name="Simakov O."/>
            <person name="Marletaz F."/>
            <person name="Cho S.J."/>
            <person name="Edsinger-Gonzales E."/>
            <person name="Havlak P."/>
            <person name="Hellsten U."/>
            <person name="Kuo D.H."/>
            <person name="Larsson T."/>
            <person name="Lv J."/>
            <person name="Arendt D."/>
            <person name="Savage R."/>
            <person name="Osoegawa K."/>
            <person name="de Jong P."/>
            <person name="Grimwood J."/>
            <person name="Chapman J.A."/>
            <person name="Shapiro H."/>
            <person name="Aerts A."/>
            <person name="Otillar R.P."/>
            <person name="Terry A.Y."/>
            <person name="Boore J.L."/>
            <person name="Grigoriev I.V."/>
            <person name="Lindberg D.R."/>
            <person name="Seaver E.C."/>
            <person name="Weisblat D.A."/>
            <person name="Putnam N.H."/>
            <person name="Rokhsar D.S."/>
        </authorList>
    </citation>
    <scope>NUCLEOTIDE SEQUENCE</scope>
    <source>
        <strain evidence="1 3">I ESC-2004</strain>
    </source>
</reference>
<evidence type="ECO:0000313" key="2">
    <source>
        <dbReference type="EnsemblMetazoa" id="CapteP185970"/>
    </source>
</evidence>
<sequence>MPFTTSSLKITPVTDGVVVQDRGIAHTQSGDVTVYVSIPYIDRDSLRTSISSIVDDAMRTLNTIAFLRNGSEIGEVTVQVLRKRLERVRVNSRRSKRGLFNIFGSIGKSLFGVATDEDLQALQKTVTEHQGQMTDFVTAHNRLIGVVNKMNSEILGLSDDLTKLVDQMRELKRDVAGAYSMFHVLDRTILLEGLITWLEDAEQEVLHAIAMQRRRIDHCQAGIISEVLIPRSFFQQLREEMGYERVLEDRWYYQFLKVDYYFEQNASVICKINVPVVHDETYLHYKINTFSVRKQNITVRVFHDVQVAIGTRNGLIFYAEHCIGENPRVCQAGLLFSKDREECVRAMVGRSHEGRETCPVHVSDVDRSHSLLSVGDNLFAVYVDNVQYSYRCPGLTGTEGHLEEGLYVISLDPMCFFDADDWYLEGLEYQTRETCHIIQKLCFYITRGNAELEFLLQITH</sequence>
<name>R7TZ63_CAPTE</name>
<reference evidence="2" key="3">
    <citation type="submission" date="2015-06" db="UniProtKB">
        <authorList>
            <consortium name="EnsemblMetazoa"/>
        </authorList>
    </citation>
    <scope>IDENTIFICATION</scope>
</reference>
<dbReference type="HOGENOM" id="CLU_594827_0_0_1"/>
<evidence type="ECO:0000313" key="1">
    <source>
        <dbReference type="EMBL" id="ELT98907.1"/>
    </source>
</evidence>
<gene>
    <name evidence="1" type="ORF">CAPTEDRAFT_185970</name>
</gene>
<dbReference type="OrthoDB" id="8061707at2759"/>
<dbReference type="Pfam" id="PF12259">
    <property type="entry name" value="Baculo_F"/>
    <property type="match status" value="1"/>
</dbReference>
<dbReference type="EMBL" id="KB307467">
    <property type="protein sequence ID" value="ELT98907.1"/>
    <property type="molecule type" value="Genomic_DNA"/>
</dbReference>
<evidence type="ECO:0000313" key="3">
    <source>
        <dbReference type="Proteomes" id="UP000014760"/>
    </source>
</evidence>
<organism evidence="1">
    <name type="scientific">Capitella teleta</name>
    <name type="common">Polychaete worm</name>
    <dbReference type="NCBI Taxonomy" id="283909"/>
    <lineage>
        <taxon>Eukaryota</taxon>
        <taxon>Metazoa</taxon>
        <taxon>Spiralia</taxon>
        <taxon>Lophotrochozoa</taxon>
        <taxon>Annelida</taxon>
        <taxon>Polychaeta</taxon>
        <taxon>Sedentaria</taxon>
        <taxon>Scolecida</taxon>
        <taxon>Capitellidae</taxon>
        <taxon>Capitella</taxon>
    </lineage>
</organism>
<protein>
    <submittedName>
        <fullName evidence="1 2">Uncharacterized protein</fullName>
    </submittedName>
</protein>
<proteinExistence type="predicted"/>
<dbReference type="EMBL" id="AMQN01026839">
    <property type="status" value="NOT_ANNOTATED_CDS"/>
    <property type="molecule type" value="Genomic_DNA"/>
</dbReference>
<dbReference type="EnsemblMetazoa" id="CapteT185970">
    <property type="protein sequence ID" value="CapteP185970"/>
    <property type="gene ID" value="CapteG185970"/>
</dbReference>
<dbReference type="Proteomes" id="UP000014760">
    <property type="component" value="Unassembled WGS sequence"/>
</dbReference>